<sequence>MQKFKESFRANTPVEIGQLQSASRSASTGKRKRRNKSRGGLSFGRNKGTSGSEADDETQLTFYTEQYRSRRRSKGLLKSPVNKTALTLIAVSSCILAMVCGNQMSCPLTVKVTLHVPEHFIADGKSPTLKMTYNFLSPYIPVVNITIHGTTPEFFNLQHRN</sequence>
<dbReference type="PANTHER" id="PTHR16592:SF2">
    <property type="entry name" value="ASTROTACTIN-2"/>
    <property type="match status" value="1"/>
</dbReference>
<dbReference type="GO" id="GO:0005768">
    <property type="term" value="C:endosome"/>
    <property type="evidence" value="ECO:0007669"/>
    <property type="project" value="TreeGrafter"/>
</dbReference>
<name>A0A8J6GSH4_MICOH</name>
<dbReference type="AlphaFoldDB" id="A0A8J6GSH4"/>
<dbReference type="InterPro" id="IPR026995">
    <property type="entry name" value="Astrotactin"/>
</dbReference>
<protein>
    <submittedName>
        <fullName evidence="3">Astrotactin-2</fullName>
    </submittedName>
</protein>
<organism evidence="3 4">
    <name type="scientific">Microtus ochrogaster</name>
    <name type="common">Prairie vole</name>
    <dbReference type="NCBI Taxonomy" id="79684"/>
    <lineage>
        <taxon>Eukaryota</taxon>
        <taxon>Metazoa</taxon>
        <taxon>Chordata</taxon>
        <taxon>Craniata</taxon>
        <taxon>Vertebrata</taxon>
        <taxon>Euteleostomi</taxon>
        <taxon>Mammalia</taxon>
        <taxon>Eutheria</taxon>
        <taxon>Euarchontoglires</taxon>
        <taxon>Glires</taxon>
        <taxon>Rodentia</taxon>
        <taxon>Myomorpha</taxon>
        <taxon>Muroidea</taxon>
        <taxon>Cricetidae</taxon>
        <taxon>Arvicolinae</taxon>
        <taxon>Microtus</taxon>
    </lineage>
</organism>
<dbReference type="GO" id="GO:0043533">
    <property type="term" value="F:inositol 1,3,4,5 tetrakisphosphate binding"/>
    <property type="evidence" value="ECO:0007669"/>
    <property type="project" value="TreeGrafter"/>
</dbReference>
<dbReference type="GO" id="GO:0001764">
    <property type="term" value="P:neuron migration"/>
    <property type="evidence" value="ECO:0007669"/>
    <property type="project" value="InterPro"/>
</dbReference>
<dbReference type="PANTHER" id="PTHR16592">
    <property type="entry name" value="ASTROTACTIN-1-LIKE"/>
    <property type="match status" value="1"/>
</dbReference>
<feature type="domain" description="Astrotactin-1/2 N-terminal" evidence="2">
    <location>
        <begin position="1"/>
        <end position="125"/>
    </location>
</feature>
<dbReference type="Proteomes" id="UP000710432">
    <property type="component" value="Unassembled WGS sequence"/>
</dbReference>
<evidence type="ECO:0000259" key="2">
    <source>
        <dbReference type="Pfam" id="PF19441"/>
    </source>
</evidence>
<dbReference type="Pfam" id="PF19441">
    <property type="entry name" value="ASTN_1_2_N"/>
    <property type="match status" value="1"/>
</dbReference>
<dbReference type="GO" id="GO:0016020">
    <property type="term" value="C:membrane"/>
    <property type="evidence" value="ECO:0007669"/>
    <property type="project" value="TreeGrafter"/>
</dbReference>
<dbReference type="EMBL" id="JAATJU010020737">
    <property type="protein sequence ID" value="KAH0516136.1"/>
    <property type="molecule type" value="Genomic_DNA"/>
</dbReference>
<comment type="caution">
    <text evidence="3">The sequence shown here is derived from an EMBL/GenBank/DDBJ whole genome shotgun (WGS) entry which is preliminary data.</text>
</comment>
<dbReference type="GO" id="GO:0007158">
    <property type="term" value="P:neuron cell-cell adhesion"/>
    <property type="evidence" value="ECO:0007669"/>
    <property type="project" value="TreeGrafter"/>
</dbReference>
<proteinExistence type="predicted"/>
<feature type="region of interest" description="Disordered" evidence="1">
    <location>
        <begin position="1"/>
        <end position="59"/>
    </location>
</feature>
<evidence type="ECO:0000313" key="3">
    <source>
        <dbReference type="EMBL" id="KAH0516136.1"/>
    </source>
</evidence>
<gene>
    <name evidence="3" type="ORF">LTLLF_126635</name>
</gene>
<accession>A0A8J6GSH4</accession>
<evidence type="ECO:0000256" key="1">
    <source>
        <dbReference type="SAM" id="MobiDB-lite"/>
    </source>
</evidence>
<reference evidence="3" key="1">
    <citation type="submission" date="2020-03" db="EMBL/GenBank/DDBJ databases">
        <title>Studies in the Genomics of Life Span.</title>
        <authorList>
            <person name="Glass D."/>
        </authorList>
    </citation>
    <scope>NUCLEOTIDE SEQUENCE</scope>
    <source>
        <strain evidence="3">LTLLF</strain>
        <tissue evidence="3">Muscle</tissue>
    </source>
</reference>
<dbReference type="InterPro" id="IPR045575">
    <property type="entry name" value="ASTN_1_2_N"/>
</dbReference>
<feature type="compositionally biased region" description="Polar residues" evidence="1">
    <location>
        <begin position="18"/>
        <end position="28"/>
    </location>
</feature>
<evidence type="ECO:0000313" key="4">
    <source>
        <dbReference type="Proteomes" id="UP000710432"/>
    </source>
</evidence>